<comment type="similarity">
    <text evidence="1">Belongs to the UPF0346 family.</text>
</comment>
<evidence type="ECO:0000313" key="4">
    <source>
        <dbReference type="Proteomes" id="UP000262939"/>
    </source>
</evidence>
<feature type="domain" description="YozE SAM-like" evidence="2">
    <location>
        <begin position="4"/>
        <end position="69"/>
    </location>
</feature>
<name>A0A372LHJ6_9BACI</name>
<dbReference type="OrthoDB" id="2242851at2"/>
<dbReference type="AlphaFoldDB" id="A0A372LHJ6"/>
<dbReference type="SUPFAM" id="SSF140652">
    <property type="entry name" value="YozE-like"/>
    <property type="match status" value="1"/>
</dbReference>
<dbReference type="InterPro" id="IPR010673">
    <property type="entry name" value="UPF0346"/>
</dbReference>
<dbReference type="PIRSF" id="PIRSF037262">
    <property type="entry name" value="UCP037262"/>
    <property type="match status" value="1"/>
</dbReference>
<evidence type="ECO:0000313" key="3">
    <source>
        <dbReference type="EMBL" id="RFU65432.1"/>
    </source>
</evidence>
<dbReference type="InterPro" id="IPR036806">
    <property type="entry name" value="YozE_SAM-like_sf"/>
</dbReference>
<gene>
    <name evidence="3" type="ORF">D0466_05945</name>
</gene>
<dbReference type="Pfam" id="PF06855">
    <property type="entry name" value="YozE_SAM_like"/>
    <property type="match status" value="1"/>
</dbReference>
<dbReference type="Gene3D" id="1.10.150.260">
    <property type="entry name" value="YozE SAM-like"/>
    <property type="match status" value="1"/>
</dbReference>
<proteinExistence type="inferred from homology"/>
<sequence>MKPFYHFLMRYRQPKNIDDITAFANNAYEDHGFPKQSSSYDEISRYLEMNGHYVGNMSVFDKAWDLYLQHEE</sequence>
<protein>
    <recommendedName>
        <fullName evidence="1">UPF0346 protein D0466_05945</fullName>
    </recommendedName>
</protein>
<evidence type="ECO:0000259" key="2">
    <source>
        <dbReference type="Pfam" id="PF06855"/>
    </source>
</evidence>
<dbReference type="InterPro" id="IPR023089">
    <property type="entry name" value="YozE_SAM-like"/>
</dbReference>
<dbReference type="EMBL" id="QVTD01000003">
    <property type="protein sequence ID" value="RFU65432.1"/>
    <property type="molecule type" value="Genomic_DNA"/>
</dbReference>
<organism evidence="3 4">
    <name type="scientific">Peribacillus glennii</name>
    <dbReference type="NCBI Taxonomy" id="2303991"/>
    <lineage>
        <taxon>Bacteria</taxon>
        <taxon>Bacillati</taxon>
        <taxon>Bacillota</taxon>
        <taxon>Bacilli</taxon>
        <taxon>Bacillales</taxon>
        <taxon>Bacillaceae</taxon>
        <taxon>Peribacillus</taxon>
    </lineage>
</organism>
<comment type="caution">
    <text evidence="3">The sequence shown here is derived from an EMBL/GenBank/DDBJ whole genome shotgun (WGS) entry which is preliminary data.</text>
</comment>
<dbReference type="RefSeq" id="WP_117321607.1">
    <property type="nucleotide sequence ID" value="NZ_QVTD01000003.1"/>
</dbReference>
<accession>A0A372LHJ6</accession>
<dbReference type="NCBIfam" id="NF010193">
    <property type="entry name" value="PRK13672.1"/>
    <property type="match status" value="1"/>
</dbReference>
<keyword evidence="4" id="KW-1185">Reference proteome</keyword>
<dbReference type="Proteomes" id="UP000262939">
    <property type="component" value="Unassembled WGS sequence"/>
</dbReference>
<evidence type="ECO:0000256" key="1">
    <source>
        <dbReference type="HAMAP-Rule" id="MF_01538"/>
    </source>
</evidence>
<reference evidence="3 4" key="1">
    <citation type="submission" date="2018-08" db="EMBL/GenBank/DDBJ databases">
        <title>Bacillus chawlae sp. nov., Bacillus glennii sp. nov., and Bacillus saganii sp. nov. Isolated from the Vehicle Assembly Building at Kennedy Space Center where the Viking Spacecraft were Assembled.</title>
        <authorList>
            <person name="Seuylemezian A."/>
            <person name="Vaishampayan P."/>
        </authorList>
    </citation>
    <scope>NUCLEOTIDE SEQUENCE [LARGE SCALE GENOMIC DNA]</scope>
    <source>
        <strain evidence="3 4">V44-8</strain>
    </source>
</reference>
<dbReference type="HAMAP" id="MF_01538">
    <property type="entry name" value="UPF0346"/>
    <property type="match status" value="1"/>
</dbReference>